<dbReference type="InterPro" id="IPR011010">
    <property type="entry name" value="DNA_brk_join_enz"/>
</dbReference>
<accession>A0A6B0GGZ8</accession>
<organism evidence="3 4">
    <name type="scientific">Halomarina oriensis</name>
    <dbReference type="NCBI Taxonomy" id="671145"/>
    <lineage>
        <taxon>Archaea</taxon>
        <taxon>Methanobacteriati</taxon>
        <taxon>Methanobacteriota</taxon>
        <taxon>Stenosarchaea group</taxon>
        <taxon>Halobacteria</taxon>
        <taxon>Halobacteriales</taxon>
        <taxon>Natronomonadaceae</taxon>
        <taxon>Halomarina</taxon>
    </lineage>
</organism>
<evidence type="ECO:0000313" key="4">
    <source>
        <dbReference type="Proteomes" id="UP000451471"/>
    </source>
</evidence>
<dbReference type="GO" id="GO:0015074">
    <property type="term" value="P:DNA integration"/>
    <property type="evidence" value="ECO:0007669"/>
    <property type="project" value="InterPro"/>
</dbReference>
<evidence type="ECO:0000259" key="2">
    <source>
        <dbReference type="PROSITE" id="PS51898"/>
    </source>
</evidence>
<evidence type="ECO:0000313" key="3">
    <source>
        <dbReference type="EMBL" id="MWG34152.1"/>
    </source>
</evidence>
<dbReference type="GO" id="GO:0006310">
    <property type="term" value="P:DNA recombination"/>
    <property type="evidence" value="ECO:0007669"/>
    <property type="project" value="UniProtKB-KW"/>
</dbReference>
<dbReference type="PANTHER" id="PTHR30349:SF81">
    <property type="entry name" value="TYROSINE RECOMBINASE XERC"/>
    <property type="match status" value="1"/>
</dbReference>
<dbReference type="Proteomes" id="UP000451471">
    <property type="component" value="Unassembled WGS sequence"/>
</dbReference>
<proteinExistence type="predicted"/>
<protein>
    <submittedName>
        <fullName evidence="3">Tyrosine-type recombinase/integrase</fullName>
    </submittedName>
</protein>
<dbReference type="OrthoDB" id="142231at2157"/>
<dbReference type="RefSeq" id="WP_158203871.1">
    <property type="nucleotide sequence ID" value="NZ_WSZK01000015.1"/>
</dbReference>
<dbReference type="EMBL" id="WSZK01000015">
    <property type="protein sequence ID" value="MWG34152.1"/>
    <property type="molecule type" value="Genomic_DNA"/>
</dbReference>
<feature type="domain" description="Tyr recombinase" evidence="2">
    <location>
        <begin position="3"/>
        <end position="175"/>
    </location>
</feature>
<dbReference type="InterPro" id="IPR013762">
    <property type="entry name" value="Integrase-like_cat_sf"/>
</dbReference>
<dbReference type="SUPFAM" id="SSF56349">
    <property type="entry name" value="DNA breaking-rejoining enzymes"/>
    <property type="match status" value="1"/>
</dbReference>
<dbReference type="InterPro" id="IPR050090">
    <property type="entry name" value="Tyrosine_recombinase_XerCD"/>
</dbReference>
<dbReference type="InterPro" id="IPR002104">
    <property type="entry name" value="Integrase_catalytic"/>
</dbReference>
<sequence>MAWKREPLEETELDELLTAAERHSLRHEMTCRTLAYTGLRANEFAHMTEEWVDWQNEQIRVPPEQSGWTPKTAHAVRTIPVREPAALRTLRDYFKRHEKIGVSRQAITKRVKAVAADTELRKKVTPHVLRHTYGTLIAARGATPQYIRQTMGHADLSSANAYIQFTGSQLNEEANVIWKV</sequence>
<dbReference type="GO" id="GO:0003677">
    <property type="term" value="F:DNA binding"/>
    <property type="evidence" value="ECO:0007669"/>
    <property type="project" value="InterPro"/>
</dbReference>
<keyword evidence="4" id="KW-1185">Reference proteome</keyword>
<dbReference type="PROSITE" id="PS51898">
    <property type="entry name" value="TYR_RECOMBINASE"/>
    <property type="match status" value="1"/>
</dbReference>
<keyword evidence="1" id="KW-0233">DNA recombination</keyword>
<gene>
    <name evidence="3" type="ORF">GQS65_06540</name>
</gene>
<evidence type="ECO:0000256" key="1">
    <source>
        <dbReference type="ARBA" id="ARBA00023172"/>
    </source>
</evidence>
<dbReference type="PANTHER" id="PTHR30349">
    <property type="entry name" value="PHAGE INTEGRASE-RELATED"/>
    <property type="match status" value="1"/>
</dbReference>
<dbReference type="AlphaFoldDB" id="A0A6B0GGZ8"/>
<dbReference type="Pfam" id="PF00589">
    <property type="entry name" value="Phage_integrase"/>
    <property type="match status" value="1"/>
</dbReference>
<dbReference type="CDD" id="cd00397">
    <property type="entry name" value="DNA_BRE_C"/>
    <property type="match status" value="1"/>
</dbReference>
<name>A0A6B0GGZ8_9EURY</name>
<comment type="caution">
    <text evidence="3">The sequence shown here is derived from an EMBL/GenBank/DDBJ whole genome shotgun (WGS) entry which is preliminary data.</text>
</comment>
<reference evidence="3 4" key="1">
    <citation type="submission" date="2019-12" db="EMBL/GenBank/DDBJ databases">
        <title>Halocatena pleomorpha gen. nov. sp. nov., an extremely halophilic archaeon of family Halobacteriaceae isolated from saltpan soil.</title>
        <authorList>
            <person name="Pal Y."/>
            <person name="Verma A."/>
            <person name="Krishnamurthi S."/>
            <person name="Kumar P."/>
        </authorList>
    </citation>
    <scope>NUCLEOTIDE SEQUENCE [LARGE SCALE GENOMIC DNA]</scope>
    <source>
        <strain evidence="3 4">JCM 16495</strain>
    </source>
</reference>
<dbReference type="Gene3D" id="1.10.443.10">
    <property type="entry name" value="Intergrase catalytic core"/>
    <property type="match status" value="1"/>
</dbReference>